<dbReference type="GO" id="GO:0016301">
    <property type="term" value="F:kinase activity"/>
    <property type="evidence" value="ECO:0007669"/>
    <property type="project" value="UniProtKB-KW"/>
</dbReference>
<dbReference type="InterPro" id="IPR050306">
    <property type="entry name" value="PfkB_Carbo_kinase"/>
</dbReference>
<dbReference type="InterPro" id="IPR029056">
    <property type="entry name" value="Ribokinase-like"/>
</dbReference>
<keyword evidence="2" id="KW-0808">Transferase</keyword>
<dbReference type="RefSeq" id="WP_126627296.1">
    <property type="nucleotide sequence ID" value="NZ_BIFT01000001.1"/>
</dbReference>
<keyword evidence="3" id="KW-0547">Nucleotide-binding</keyword>
<dbReference type="PANTHER" id="PTHR43085">
    <property type="entry name" value="HEXOKINASE FAMILY MEMBER"/>
    <property type="match status" value="1"/>
</dbReference>
<dbReference type="EMBL" id="BIFT01000001">
    <property type="protein sequence ID" value="GCE26886.1"/>
    <property type="molecule type" value="Genomic_DNA"/>
</dbReference>
<reference evidence="8" key="1">
    <citation type="submission" date="2018-12" db="EMBL/GenBank/DDBJ databases">
        <title>Tengunoibacter tsumagoiensis gen. nov., sp. nov., Dictyobacter kobayashii sp. nov., D. alpinus sp. nov., and D. joshuensis sp. nov. and description of Dictyobacteraceae fam. nov. within the order Ktedonobacterales isolated from Tengu-no-mugimeshi.</title>
        <authorList>
            <person name="Wang C.M."/>
            <person name="Zheng Y."/>
            <person name="Sakai Y."/>
            <person name="Toyoda A."/>
            <person name="Minakuchi Y."/>
            <person name="Abe K."/>
            <person name="Yokota A."/>
            <person name="Yabe S."/>
        </authorList>
    </citation>
    <scope>NUCLEOTIDE SEQUENCE [LARGE SCALE GENOMIC DNA]</scope>
    <source>
        <strain evidence="8">Uno16</strain>
    </source>
</reference>
<comment type="caution">
    <text evidence="7">The sequence shown here is derived from an EMBL/GenBank/DDBJ whole genome shotgun (WGS) entry which is preliminary data.</text>
</comment>
<proteinExistence type="inferred from homology"/>
<evidence type="ECO:0000313" key="7">
    <source>
        <dbReference type="EMBL" id="GCE26886.1"/>
    </source>
</evidence>
<dbReference type="PANTHER" id="PTHR43085:SF1">
    <property type="entry name" value="PSEUDOURIDINE KINASE-RELATED"/>
    <property type="match status" value="1"/>
</dbReference>
<name>A0A402B6A8_9CHLR</name>
<dbReference type="OrthoDB" id="9813569at2"/>
<evidence type="ECO:0000256" key="4">
    <source>
        <dbReference type="ARBA" id="ARBA00022777"/>
    </source>
</evidence>
<evidence type="ECO:0000256" key="2">
    <source>
        <dbReference type="ARBA" id="ARBA00022679"/>
    </source>
</evidence>
<protein>
    <submittedName>
        <fullName evidence="7">2-keto-3-deoxygluconate kinase</fullName>
    </submittedName>
</protein>
<dbReference type="AlphaFoldDB" id="A0A402B6A8"/>
<organism evidence="7 8">
    <name type="scientific">Dictyobacter alpinus</name>
    <dbReference type="NCBI Taxonomy" id="2014873"/>
    <lineage>
        <taxon>Bacteria</taxon>
        <taxon>Bacillati</taxon>
        <taxon>Chloroflexota</taxon>
        <taxon>Ktedonobacteria</taxon>
        <taxon>Ktedonobacterales</taxon>
        <taxon>Dictyobacteraceae</taxon>
        <taxon>Dictyobacter</taxon>
    </lineage>
</organism>
<keyword evidence="4 7" id="KW-0418">Kinase</keyword>
<accession>A0A402B6A8</accession>
<evidence type="ECO:0000313" key="8">
    <source>
        <dbReference type="Proteomes" id="UP000287171"/>
    </source>
</evidence>
<evidence type="ECO:0000256" key="5">
    <source>
        <dbReference type="ARBA" id="ARBA00022840"/>
    </source>
</evidence>
<sequence length="332" mass="36582">MPVDVISFGETMFRLTTPVGNRLESTPSLDIHVGGSESNTLASLARLNYRVSWLSCLPDNPLGRHVERVLRSHGIDVSQIVWAAPTARLGTFYVEEAPRPIGLQVYYDRANSACALIDPDAVNYQLVDNARLLHLTGITPALSTQARTVFQRLLDRARAQQVPLSFDVNYRAKLWSASEAATQLEAACQQASILFCSYADATEIWNFQGDPQTVLHQMANRFGSDKALVLTLGSEGSAHLDHGKYTHVSVFDTGGHARFGSGDAFDAGYLYAHLKGPLYQELAEQQTGPHLTPLTFGNALAAFKRCIPGDIAIIRPEDVKTLLQRETNKRFR</sequence>
<dbReference type="Pfam" id="PF00294">
    <property type="entry name" value="PfkB"/>
    <property type="match status" value="1"/>
</dbReference>
<comment type="similarity">
    <text evidence="1">Belongs to the carbohydrate kinase PfkB family.</text>
</comment>
<dbReference type="SUPFAM" id="SSF53613">
    <property type="entry name" value="Ribokinase-like"/>
    <property type="match status" value="1"/>
</dbReference>
<dbReference type="CDD" id="cd01166">
    <property type="entry name" value="KdgK"/>
    <property type="match status" value="1"/>
</dbReference>
<dbReference type="InterPro" id="IPR011611">
    <property type="entry name" value="PfkB_dom"/>
</dbReference>
<keyword evidence="5" id="KW-0067">ATP-binding</keyword>
<feature type="domain" description="Carbohydrate kinase PfkB" evidence="6">
    <location>
        <begin position="5"/>
        <end position="306"/>
    </location>
</feature>
<evidence type="ECO:0000256" key="3">
    <source>
        <dbReference type="ARBA" id="ARBA00022741"/>
    </source>
</evidence>
<dbReference type="Gene3D" id="3.40.1190.20">
    <property type="match status" value="1"/>
</dbReference>
<evidence type="ECO:0000259" key="6">
    <source>
        <dbReference type="Pfam" id="PF00294"/>
    </source>
</evidence>
<dbReference type="Proteomes" id="UP000287171">
    <property type="component" value="Unassembled WGS sequence"/>
</dbReference>
<evidence type="ECO:0000256" key="1">
    <source>
        <dbReference type="ARBA" id="ARBA00010688"/>
    </source>
</evidence>
<keyword evidence="8" id="KW-1185">Reference proteome</keyword>
<gene>
    <name evidence="7" type="ORF">KDA_23700</name>
</gene>
<dbReference type="GO" id="GO:0005524">
    <property type="term" value="F:ATP binding"/>
    <property type="evidence" value="ECO:0007669"/>
    <property type="project" value="UniProtKB-KW"/>
</dbReference>